<feature type="region of interest" description="Disordered" evidence="4">
    <location>
        <begin position="34"/>
        <end position="58"/>
    </location>
</feature>
<dbReference type="PROSITE" id="PS50297">
    <property type="entry name" value="ANK_REP_REGION"/>
    <property type="match status" value="4"/>
</dbReference>
<dbReference type="InterPro" id="IPR002110">
    <property type="entry name" value="Ankyrin_rpt"/>
</dbReference>
<evidence type="ECO:0000256" key="4">
    <source>
        <dbReference type="SAM" id="MobiDB-lite"/>
    </source>
</evidence>
<evidence type="ECO:0000313" key="5">
    <source>
        <dbReference type="EMBL" id="KAK2721435.1"/>
    </source>
</evidence>
<evidence type="ECO:0000313" key="6">
    <source>
        <dbReference type="Proteomes" id="UP001187531"/>
    </source>
</evidence>
<feature type="repeat" description="ANK" evidence="3">
    <location>
        <begin position="316"/>
        <end position="348"/>
    </location>
</feature>
<proteinExistence type="predicted"/>
<gene>
    <name evidence="5" type="ORF">QYM36_003656</name>
</gene>
<dbReference type="Gene3D" id="1.25.40.20">
    <property type="entry name" value="Ankyrin repeat-containing domain"/>
    <property type="match status" value="3"/>
</dbReference>
<dbReference type="AlphaFoldDB" id="A0AA88I095"/>
<feature type="repeat" description="ANK" evidence="3">
    <location>
        <begin position="349"/>
        <end position="381"/>
    </location>
</feature>
<dbReference type="PROSITE" id="PS50088">
    <property type="entry name" value="ANK_REPEAT"/>
    <property type="match status" value="4"/>
</dbReference>
<reference evidence="5" key="1">
    <citation type="submission" date="2023-07" db="EMBL/GenBank/DDBJ databases">
        <title>Chromosome-level genome assembly of Artemia franciscana.</title>
        <authorList>
            <person name="Jo E."/>
        </authorList>
    </citation>
    <scope>NUCLEOTIDE SEQUENCE</scope>
    <source>
        <tissue evidence="5">Whole body</tissue>
    </source>
</reference>
<feature type="region of interest" description="Disordered" evidence="4">
    <location>
        <begin position="77"/>
        <end position="111"/>
    </location>
</feature>
<dbReference type="SUPFAM" id="SSF48403">
    <property type="entry name" value="Ankyrin repeat"/>
    <property type="match status" value="1"/>
</dbReference>
<keyword evidence="1" id="KW-0677">Repeat</keyword>
<accession>A0AA88I095</accession>
<dbReference type="InterPro" id="IPR036770">
    <property type="entry name" value="Ankyrin_rpt-contain_sf"/>
</dbReference>
<feature type="repeat" description="ANK" evidence="3">
    <location>
        <begin position="381"/>
        <end position="413"/>
    </location>
</feature>
<comment type="caution">
    <text evidence="5">The sequence shown here is derived from an EMBL/GenBank/DDBJ whole genome shotgun (WGS) entry which is preliminary data.</text>
</comment>
<dbReference type="SMART" id="SM00248">
    <property type="entry name" value="ANK"/>
    <property type="match status" value="6"/>
</dbReference>
<feature type="compositionally biased region" description="Basic and acidic residues" evidence="4">
    <location>
        <begin position="77"/>
        <end position="102"/>
    </location>
</feature>
<dbReference type="PANTHER" id="PTHR24161">
    <property type="entry name" value="ANK_REP_REGION DOMAIN-CONTAINING PROTEIN-RELATED"/>
    <property type="match status" value="1"/>
</dbReference>
<keyword evidence="6" id="KW-1185">Reference proteome</keyword>
<evidence type="ECO:0000256" key="1">
    <source>
        <dbReference type="ARBA" id="ARBA00022737"/>
    </source>
</evidence>
<feature type="compositionally biased region" description="Polar residues" evidence="4">
    <location>
        <begin position="42"/>
        <end position="58"/>
    </location>
</feature>
<dbReference type="EMBL" id="JAVRJZ010000006">
    <property type="protein sequence ID" value="KAK2721435.1"/>
    <property type="molecule type" value="Genomic_DNA"/>
</dbReference>
<dbReference type="Pfam" id="PF12796">
    <property type="entry name" value="Ank_2"/>
    <property type="match status" value="3"/>
</dbReference>
<organism evidence="5 6">
    <name type="scientific">Artemia franciscana</name>
    <name type="common">Brine shrimp</name>
    <name type="synonym">Artemia sanfranciscana</name>
    <dbReference type="NCBI Taxonomy" id="6661"/>
    <lineage>
        <taxon>Eukaryota</taxon>
        <taxon>Metazoa</taxon>
        <taxon>Ecdysozoa</taxon>
        <taxon>Arthropoda</taxon>
        <taxon>Crustacea</taxon>
        <taxon>Branchiopoda</taxon>
        <taxon>Anostraca</taxon>
        <taxon>Artemiidae</taxon>
        <taxon>Artemia</taxon>
    </lineage>
</organism>
<name>A0AA88I095_ARTSF</name>
<evidence type="ECO:0000256" key="3">
    <source>
        <dbReference type="PROSITE-ProRule" id="PRU00023"/>
    </source>
</evidence>
<feature type="repeat" description="ANK" evidence="3">
    <location>
        <begin position="279"/>
        <end position="311"/>
    </location>
</feature>
<protein>
    <submittedName>
        <fullName evidence="5">Uncharacterized protein</fullName>
    </submittedName>
</protein>
<evidence type="ECO:0000256" key="2">
    <source>
        <dbReference type="ARBA" id="ARBA00023043"/>
    </source>
</evidence>
<dbReference type="PANTHER" id="PTHR24161:SF85">
    <property type="entry name" value="PALMITOYLTRANSFERASE HIP14"/>
    <property type="match status" value="1"/>
</dbReference>
<keyword evidence="2 3" id="KW-0040">ANK repeat</keyword>
<sequence>MSKREEPKIPLKNQCKEKWAAFKTIIIGCFQRNSDVKDNGTSKKSQSSPIGNKDTLNADQVENKSCWRKLNGFYKQMKKDNNPKTAEGEKEPDAPKEMKIENRGSTTEPNNLKNKEHFAVAKDKLKSCQLLDKSEISPVGTEDTLNADKTKDEIYWTKFKIFFEQKKKTKDPDTVYIEKEFEANKEEKIEIRRKTMKYDYLKKEVKLNFESWESCRLIPLDHAAVESNLLEKGSNANLKTNNRDDHRKTSLHCVAAEAKLGICQLLVSKFVKTNLLDYKGYTPLHMAVKNGHTSLVCYLLEKGSNPNLRAEHWEDHGKTPLHFASEEGKPDICQLLVSKGANINLLDYNCYTPLHFAAEEGKLDICQLLVSKGAHINSTYSPLAPLHLAAKKGHMAVAEYLLTKGANPHLRASGWSNGGKTPLHFAAAEAKYKQLRVENTRKVPCHADGFYKTNGYPLRYEKKIYEVIVLRIADCVAIWKPLGKR</sequence>
<dbReference type="Proteomes" id="UP001187531">
    <property type="component" value="Unassembled WGS sequence"/>
</dbReference>
<dbReference type="PRINTS" id="PR01415">
    <property type="entry name" value="ANKYRIN"/>
</dbReference>